<reference evidence="2" key="1">
    <citation type="submission" date="2021-02" db="EMBL/GenBank/DDBJ databases">
        <authorList>
            <person name="Nowell W R."/>
        </authorList>
    </citation>
    <scope>NUCLEOTIDE SEQUENCE</scope>
</reference>
<dbReference type="Proteomes" id="UP000663829">
    <property type="component" value="Unassembled WGS sequence"/>
</dbReference>
<dbReference type="Proteomes" id="UP000677228">
    <property type="component" value="Unassembled WGS sequence"/>
</dbReference>
<evidence type="ECO:0000313" key="3">
    <source>
        <dbReference type="EMBL" id="CAF4217960.1"/>
    </source>
</evidence>
<name>A0A816C2Q3_9BILA</name>
<keyword evidence="5" id="KW-1185">Reference proteome</keyword>
<dbReference type="EMBL" id="CAJOBC010107046">
    <property type="protein sequence ID" value="CAF4506687.1"/>
    <property type="molecule type" value="Genomic_DNA"/>
</dbReference>
<organism evidence="2 5">
    <name type="scientific">Didymodactylos carnosus</name>
    <dbReference type="NCBI Taxonomy" id="1234261"/>
    <lineage>
        <taxon>Eukaryota</taxon>
        <taxon>Metazoa</taxon>
        <taxon>Spiralia</taxon>
        <taxon>Gnathifera</taxon>
        <taxon>Rotifera</taxon>
        <taxon>Eurotatoria</taxon>
        <taxon>Bdelloidea</taxon>
        <taxon>Philodinida</taxon>
        <taxon>Philodinidae</taxon>
        <taxon>Didymodactylos</taxon>
    </lineage>
</organism>
<evidence type="ECO:0000313" key="5">
    <source>
        <dbReference type="Proteomes" id="UP000663829"/>
    </source>
</evidence>
<gene>
    <name evidence="2" type="ORF">GPM918_LOCUS43575</name>
    <name evidence="1" type="ORF">OVA965_LOCUS33513</name>
    <name evidence="4" type="ORF">SRO942_LOCUS45100</name>
    <name evidence="3" type="ORF">TMI583_LOCUS34403</name>
</gene>
<dbReference type="EMBL" id="CAJOBA010048919">
    <property type="protein sequence ID" value="CAF4217960.1"/>
    <property type="molecule type" value="Genomic_DNA"/>
</dbReference>
<protein>
    <submittedName>
        <fullName evidence="2">Uncharacterized protein</fullName>
    </submittedName>
</protein>
<dbReference type="EMBL" id="CAJNOQ010040000">
    <property type="protein sequence ID" value="CAF1618506.1"/>
    <property type="molecule type" value="Genomic_DNA"/>
</dbReference>
<evidence type="ECO:0000313" key="4">
    <source>
        <dbReference type="EMBL" id="CAF4506687.1"/>
    </source>
</evidence>
<dbReference type="AlphaFoldDB" id="A0A816C2Q3"/>
<accession>A0A816C2Q3</accession>
<dbReference type="Proteomes" id="UP000682733">
    <property type="component" value="Unassembled WGS sequence"/>
</dbReference>
<dbReference type="Proteomes" id="UP000681722">
    <property type="component" value="Unassembled WGS sequence"/>
</dbReference>
<evidence type="ECO:0000313" key="1">
    <source>
        <dbReference type="EMBL" id="CAF1415440.1"/>
    </source>
</evidence>
<dbReference type="EMBL" id="CAJNOK010027167">
    <property type="protein sequence ID" value="CAF1415440.1"/>
    <property type="molecule type" value="Genomic_DNA"/>
</dbReference>
<proteinExistence type="predicted"/>
<comment type="caution">
    <text evidence="2">The sequence shown here is derived from an EMBL/GenBank/DDBJ whole genome shotgun (WGS) entry which is preliminary data.</text>
</comment>
<sequence>MALTLAERARRCREKKKATGLYEVLKQKDRKRKKVARSKLSPAALGTLRMKTKTNVDKFQAKLKQKPPPKKSTISVFRNKQVKGKAMRKLLNNLLTNKEKPTELVRDMADKLGILVEKKSAERPGNAMDPAV</sequence>
<evidence type="ECO:0000313" key="2">
    <source>
        <dbReference type="EMBL" id="CAF1618506.1"/>
    </source>
</evidence>